<proteinExistence type="predicted"/>
<dbReference type="GO" id="GO:0004312">
    <property type="term" value="F:fatty acid synthase activity"/>
    <property type="evidence" value="ECO:0007669"/>
    <property type="project" value="TreeGrafter"/>
</dbReference>
<dbReference type="Gene3D" id="3.40.47.10">
    <property type="match status" value="1"/>
</dbReference>
<evidence type="ECO:0000313" key="14">
    <source>
        <dbReference type="Proteomes" id="UP000036168"/>
    </source>
</evidence>
<dbReference type="SUPFAM" id="SSF51735">
    <property type="entry name" value="NAD(P)-binding Rossmann-fold domains"/>
    <property type="match status" value="2"/>
</dbReference>
<dbReference type="SMART" id="SM00822">
    <property type="entry name" value="PKS_KR"/>
    <property type="match status" value="1"/>
</dbReference>
<accession>A0A0T6BN67</accession>
<dbReference type="GO" id="GO:0071770">
    <property type="term" value="P:DIM/DIP cell wall layer assembly"/>
    <property type="evidence" value="ECO:0007669"/>
    <property type="project" value="TreeGrafter"/>
</dbReference>
<feature type="region of interest" description="C-terminal hotdog fold" evidence="8">
    <location>
        <begin position="1046"/>
        <end position="1200"/>
    </location>
</feature>
<dbReference type="PROSITE" id="PS52019">
    <property type="entry name" value="PKS_MFAS_DH"/>
    <property type="match status" value="1"/>
</dbReference>
<dbReference type="InterPro" id="IPR036291">
    <property type="entry name" value="NAD(P)-bd_dom_sf"/>
</dbReference>
<sequence>MKDTDIALEPVAIIGIGCRFPGGANSPESYWELLSGGVDAISEIPSDRWDIETYYDPNRFKKGKAVSKWGGFLDRFDQFDVEFFGMSPREAASLDPQQRLLLMASWEALEDGGQVLERLAGSDTGVFIGGFTLDYKLLQFSESNRDLVEAHTATGSMMTLLSNRLSYSFDFRGPSVSVDTACSSSLVAVHLACQSLWNKETSLALAGGVNVMLKPDYTIAESKAGMLSPDGRSKTFDSGANGYVRGEGAGVAVLKPLSKALADGDQIYATIKATAVNQDGHSNGLTVPREESQEALLRQAYAKAGIAPGQVQYMEAHGTGTPVGDPIEANALGKVLSIGRRKGSKCYIGSVKTNFGHTEAAAGIAGLIKAALCLKHKAIPPHLHLNDPNPQILFDQLSLQVPQTLTPWPETDEPAIAGVNSFGFGGTNAHVVLEEAPAANPASARTCEEKPYIFPISARSTEALKNIAAIYKELLETNGSAQDLHDLCYSASTRRTHHSYRLAAVVNSKEELTDRLRAFLKEEPQPGLSVVQEVQNHDLIKGATAALPVVFVYSGMGPQWWGMGRQLLEKEPVFRQAVEQVDRLLKQYGSWSVLNEMLKSEEQSLMDETEFAQPAIFALQVGLTALWKSWGIKPDAIVGHSAGEVAAAYASGALSIEQAVCVIYHRSRLQQKTTGMGRLAAVGLSLEEVRPLLEKHQDSVSIAAVNGPESLTLVGDPAALESIMKPLEEDGVFCRYLRGKVPYHSHYMNLIKEELLESLHDLSPEHHTTPLFSTVTGKQIDGRELTADYWWKNVREPVLFASAIEELIQSGYFTFLEISPHPVLVNSVLETLKNKNANGTVLASLRRYEDDKIKLLEALGALYTAGCQIDWPMFYPEGGRFERLPAYPWQLARYWQESELSKFDRLGDKVHPLLGRRISSPLPTWESEVNPTHLPYLDDHLIQGTVVFPGAAYAEMGLAAAKEVYQQSVSILTVENVTFHKALFINGQETVKLRLIFNPKDGEFTIYSKPYHEKREWELHASGRLIVQNAVAPQPIDADKLKKRCLRKVESKECYQQFRTLGLEYGPAFKGIETLWQGSDEALAKVAIPAGLRAEVSDYHFHPAVLDVCFQVLAAALPFSKEGHAETVYMPTGVESAYIPEGTGKTAYPEVKPDMWVYARINSRNDSVLTGDIFMADERGNIILNIKNCHAKSLKDQSAEQNVLKEQSFYDLQWKVQPFTEAEHTEEKPARQGKWLIFADQGMAKLLAERGEPYVMVYPGERFGKSEQGDAYRIQPSDPEQFRRLITETGGSDLHLKGIVHLWNLDAADPEQATCEDVRKAELLGSISVLHLVQALAAFSWKTAPRLWVITRNAQSVVKHHPPLNVLQAPVWGLGKVIHQLEHRDMKGGLIDLGRLSDSSEADLIWGEIAAQSHEDLIAFRDGRRYVARLTERKDLRLPAAPVFRFDGSYLITGGFGALGLLAAKWLAERGARHLILMGRQALPERHTWNGIGSDHPMADRIKAVQELERLGATVHAAAVNVNDERSLAAYINAYRQENWPEIRGIVHSAGAALPQILLQVQRKEFSRVMEPKTIGAWNLHKQFEHHSLDFFVLFSSIASLVVSTGQGSYSAANAFMDGLARYRKAKGLPALSINWGPWGQAGMATQLDLLEYFVQRGFYPMTNDQGLEAFGHLLGQKDAQAAVLGADWTRVIEANFRGFKPSLLEDVAVQDKADSPDPSAGEQSNDPLEELLALKDPAERQTLMMSHLQDIAARVLSLSRSKLSPEQSLSNFGLDSMMAIELKNRIDDHFRINIAIVDLLKGPSIVQLSKQISAQITDLSAEGADEETAEILQELENYSSDELKALLNEISAGEEKE</sequence>
<evidence type="ECO:0000256" key="6">
    <source>
        <dbReference type="ARBA" id="ARBA00022679"/>
    </source>
</evidence>
<evidence type="ECO:0000256" key="8">
    <source>
        <dbReference type="PROSITE-ProRule" id="PRU01363"/>
    </source>
</evidence>
<dbReference type="InterPro" id="IPR020806">
    <property type="entry name" value="PKS_PP-bd"/>
</dbReference>
<reference evidence="13 15" key="3">
    <citation type="submission" date="2023-03" db="EMBL/GenBank/DDBJ databases">
        <title>Agriculturally important microbes genome sequencing.</title>
        <authorList>
            <person name="Dunlap C."/>
        </authorList>
    </citation>
    <scope>NUCLEOTIDE SEQUENCE [LARGE SCALE GENOMIC DNA]</scope>
    <source>
        <strain evidence="13 15">CBP-3203</strain>
    </source>
</reference>
<dbReference type="FunFam" id="3.40.47.10:FF:000019">
    <property type="entry name" value="Polyketide synthase type I"/>
    <property type="match status" value="1"/>
</dbReference>
<feature type="domain" description="PKS/mFAS DH" evidence="11">
    <location>
        <begin position="911"/>
        <end position="1200"/>
    </location>
</feature>
<dbReference type="Pfam" id="PF08659">
    <property type="entry name" value="KR"/>
    <property type="match status" value="1"/>
</dbReference>
<dbReference type="Pfam" id="PF16197">
    <property type="entry name" value="KAsynt_C_assoc"/>
    <property type="match status" value="1"/>
</dbReference>
<keyword evidence="4" id="KW-0596">Phosphopantetheine</keyword>
<feature type="domain" description="Carrier" evidence="9">
    <location>
        <begin position="1743"/>
        <end position="1817"/>
    </location>
</feature>
<dbReference type="SUPFAM" id="SSF55048">
    <property type="entry name" value="Probable ACP-binding domain of malonyl-CoA ACP transacylase"/>
    <property type="match status" value="1"/>
</dbReference>
<dbReference type="Gene3D" id="3.40.366.10">
    <property type="entry name" value="Malonyl-Coenzyme A Acyl Carrier Protein, domain 2"/>
    <property type="match status" value="1"/>
</dbReference>
<keyword evidence="15" id="KW-1185">Reference proteome</keyword>
<dbReference type="Pfam" id="PF00109">
    <property type="entry name" value="ketoacyl-synt"/>
    <property type="match status" value="1"/>
</dbReference>
<dbReference type="InterPro" id="IPR014030">
    <property type="entry name" value="Ketoacyl_synth_N"/>
</dbReference>
<dbReference type="InterPro" id="IPR016036">
    <property type="entry name" value="Malonyl_transacylase_ACP-bd"/>
</dbReference>
<dbReference type="InterPro" id="IPR049551">
    <property type="entry name" value="PKS_DH_C"/>
</dbReference>
<dbReference type="Proteomes" id="UP000036168">
    <property type="component" value="Unassembled WGS sequence"/>
</dbReference>
<feature type="domain" description="Ketosynthase family 3 (KS3)" evidence="10">
    <location>
        <begin position="8"/>
        <end position="435"/>
    </location>
</feature>
<dbReference type="CDD" id="cd08955">
    <property type="entry name" value="KR_2_FAS_SDR_x"/>
    <property type="match status" value="1"/>
</dbReference>
<dbReference type="SMART" id="SM00825">
    <property type="entry name" value="PKS_KS"/>
    <property type="match status" value="1"/>
</dbReference>
<dbReference type="PANTHER" id="PTHR43775:SF37">
    <property type="entry name" value="SI:DKEY-61P9.11"/>
    <property type="match status" value="1"/>
</dbReference>
<evidence type="ECO:0000256" key="5">
    <source>
        <dbReference type="ARBA" id="ARBA00022553"/>
    </source>
</evidence>
<dbReference type="InterPro" id="IPR009081">
    <property type="entry name" value="PP-bd_ACP"/>
</dbReference>
<keyword evidence="6" id="KW-0808">Transferase</keyword>
<dbReference type="InterPro" id="IPR013968">
    <property type="entry name" value="PKS_KR"/>
</dbReference>
<dbReference type="GO" id="GO:0006633">
    <property type="term" value="P:fatty acid biosynthetic process"/>
    <property type="evidence" value="ECO:0007669"/>
    <property type="project" value="InterPro"/>
</dbReference>
<evidence type="ECO:0000256" key="3">
    <source>
        <dbReference type="ARBA" id="ARBA00004789"/>
    </source>
</evidence>
<evidence type="ECO:0000256" key="4">
    <source>
        <dbReference type="ARBA" id="ARBA00022450"/>
    </source>
</evidence>
<evidence type="ECO:0000313" key="13">
    <source>
        <dbReference type="EMBL" id="MEC0486601.1"/>
    </source>
</evidence>
<dbReference type="GO" id="GO:0031177">
    <property type="term" value="F:phosphopantetheine binding"/>
    <property type="evidence" value="ECO:0007669"/>
    <property type="project" value="InterPro"/>
</dbReference>
<dbReference type="Gene3D" id="3.30.70.3290">
    <property type="match status" value="1"/>
</dbReference>
<dbReference type="Pfam" id="PF02801">
    <property type="entry name" value="Ketoacyl-synt_C"/>
    <property type="match status" value="1"/>
</dbReference>
<dbReference type="SUPFAM" id="SSF53901">
    <property type="entry name" value="Thiolase-like"/>
    <property type="match status" value="1"/>
</dbReference>
<dbReference type="Pfam" id="PF14765">
    <property type="entry name" value="PS-DH"/>
    <property type="match status" value="1"/>
</dbReference>
<reference evidence="12" key="2">
    <citation type="submission" date="2015-10" db="EMBL/GenBank/DDBJ databases">
        <authorList>
            <person name="Gilbert D.G."/>
        </authorList>
    </citation>
    <scope>NUCLEOTIDE SEQUENCE</scope>
    <source>
        <strain evidence="12">GO-13</strain>
    </source>
</reference>
<dbReference type="Pfam" id="PF00698">
    <property type="entry name" value="Acyl_transf_1"/>
    <property type="match status" value="1"/>
</dbReference>
<dbReference type="EMBL" id="LECW02000024">
    <property type="protein sequence ID" value="KRT92972.1"/>
    <property type="molecule type" value="Genomic_DNA"/>
</dbReference>
<dbReference type="Gene3D" id="3.10.129.110">
    <property type="entry name" value="Polyketide synthase dehydratase"/>
    <property type="match status" value="1"/>
</dbReference>
<dbReference type="InterPro" id="IPR001227">
    <property type="entry name" value="Ac_transferase_dom_sf"/>
</dbReference>
<evidence type="ECO:0000256" key="1">
    <source>
        <dbReference type="ARBA" id="ARBA00001957"/>
    </source>
</evidence>
<dbReference type="GO" id="GO:0005737">
    <property type="term" value="C:cytoplasm"/>
    <property type="evidence" value="ECO:0007669"/>
    <property type="project" value="TreeGrafter"/>
</dbReference>
<dbReference type="SMART" id="SM00826">
    <property type="entry name" value="PKS_DH"/>
    <property type="match status" value="1"/>
</dbReference>
<dbReference type="GO" id="GO:0004315">
    <property type="term" value="F:3-oxoacyl-[acyl-carrier-protein] synthase activity"/>
    <property type="evidence" value="ECO:0007669"/>
    <property type="project" value="InterPro"/>
</dbReference>
<dbReference type="SMART" id="SM00823">
    <property type="entry name" value="PKS_PP"/>
    <property type="match status" value="1"/>
</dbReference>
<dbReference type="FunFam" id="3.40.366.10:FF:000002">
    <property type="entry name" value="Probable polyketide synthase 2"/>
    <property type="match status" value="1"/>
</dbReference>
<organism evidence="12 14">
    <name type="scientific">Bacillus glycinifermentans</name>
    <dbReference type="NCBI Taxonomy" id="1664069"/>
    <lineage>
        <taxon>Bacteria</taxon>
        <taxon>Bacillati</taxon>
        <taxon>Bacillota</taxon>
        <taxon>Bacilli</taxon>
        <taxon>Bacillales</taxon>
        <taxon>Bacillaceae</taxon>
        <taxon>Bacillus</taxon>
    </lineage>
</organism>
<dbReference type="PROSITE" id="PS52004">
    <property type="entry name" value="KS3_2"/>
    <property type="match status" value="1"/>
</dbReference>
<evidence type="ECO:0000256" key="2">
    <source>
        <dbReference type="ARBA" id="ARBA00003299"/>
    </source>
</evidence>
<dbReference type="Pfam" id="PF23297">
    <property type="entry name" value="ACP_SdgA_C"/>
    <property type="match status" value="1"/>
</dbReference>
<dbReference type="EMBL" id="JARRTL010000019">
    <property type="protein sequence ID" value="MEC0486601.1"/>
    <property type="molecule type" value="Genomic_DNA"/>
</dbReference>
<comment type="caution">
    <text evidence="12">The sequence shown here is derived from an EMBL/GenBank/DDBJ whole genome shotgun (WGS) entry which is preliminary data.</text>
</comment>
<dbReference type="InterPro" id="IPR057326">
    <property type="entry name" value="KR_dom"/>
</dbReference>
<evidence type="ECO:0000313" key="12">
    <source>
        <dbReference type="EMBL" id="KRT92972.1"/>
    </source>
</evidence>
<dbReference type="OrthoDB" id="9765680at2"/>
<dbReference type="InterPro" id="IPR049552">
    <property type="entry name" value="PKS_DH_N"/>
</dbReference>
<dbReference type="InterPro" id="IPR016039">
    <property type="entry name" value="Thiolase-like"/>
</dbReference>
<dbReference type="RefSeq" id="WP_057957640.1">
    <property type="nucleotide sequence ID" value="NZ_JARRTL010000019.1"/>
</dbReference>
<dbReference type="Gene3D" id="3.40.50.720">
    <property type="entry name" value="NAD(P)-binding Rossmann-like Domain"/>
    <property type="match status" value="1"/>
</dbReference>
<dbReference type="Gene3D" id="1.10.1200.10">
    <property type="entry name" value="ACP-like"/>
    <property type="match status" value="1"/>
</dbReference>
<dbReference type="SUPFAM" id="SSF52151">
    <property type="entry name" value="FabD/lysophospholipase-like"/>
    <property type="match status" value="1"/>
</dbReference>
<evidence type="ECO:0000259" key="9">
    <source>
        <dbReference type="PROSITE" id="PS50075"/>
    </source>
</evidence>
<feature type="active site" description="Proton donor; for dehydratase activity" evidence="8">
    <location>
        <position position="1107"/>
    </location>
</feature>
<evidence type="ECO:0000313" key="15">
    <source>
        <dbReference type="Proteomes" id="UP001341297"/>
    </source>
</evidence>
<dbReference type="InterPro" id="IPR049900">
    <property type="entry name" value="PKS_mFAS_DH"/>
</dbReference>
<name>A0A0T6BN67_9BACI</name>
<dbReference type="InterPro" id="IPR050091">
    <property type="entry name" value="PKS_NRPS_Biosynth_Enz"/>
</dbReference>
<dbReference type="CDD" id="cd00833">
    <property type="entry name" value="PKS"/>
    <property type="match status" value="1"/>
</dbReference>
<dbReference type="InterPro" id="IPR049490">
    <property type="entry name" value="C883_1060-like_KR_N"/>
</dbReference>
<dbReference type="PANTHER" id="PTHR43775">
    <property type="entry name" value="FATTY ACID SYNTHASE"/>
    <property type="match status" value="1"/>
</dbReference>
<dbReference type="GO" id="GO:0005886">
    <property type="term" value="C:plasma membrane"/>
    <property type="evidence" value="ECO:0007669"/>
    <property type="project" value="TreeGrafter"/>
</dbReference>
<dbReference type="InterPro" id="IPR018201">
    <property type="entry name" value="Ketoacyl_synth_AS"/>
</dbReference>
<dbReference type="PROSITE" id="PS50075">
    <property type="entry name" value="CARRIER"/>
    <property type="match status" value="1"/>
</dbReference>
<feature type="region of interest" description="N-terminal hotdog fold" evidence="8">
    <location>
        <begin position="911"/>
        <end position="1032"/>
    </location>
</feature>
<comment type="function">
    <text evidence="2">Involved in some intermediate steps for the synthesis of the antibiotic polyketide bacillaene which is involved in secondary metabolism.</text>
</comment>
<dbReference type="SUPFAM" id="SSF47336">
    <property type="entry name" value="ACP-like"/>
    <property type="match status" value="1"/>
</dbReference>
<dbReference type="Pfam" id="PF21394">
    <property type="entry name" value="Beta-ketacyl_N"/>
    <property type="match status" value="1"/>
</dbReference>
<dbReference type="PROSITE" id="PS00606">
    <property type="entry name" value="KS3_1"/>
    <property type="match status" value="1"/>
</dbReference>
<reference evidence="12 14" key="1">
    <citation type="journal article" date="2015" name="Int. J. Syst. Evol. Microbiol.">
        <title>Bacillus glycinifermentans sp. nov., isolated from fermented soybean paste.</title>
        <authorList>
            <person name="Kim S.J."/>
            <person name="Dunlap C.A."/>
            <person name="Kwon S.W."/>
            <person name="Rooney A.P."/>
        </authorList>
    </citation>
    <scope>NUCLEOTIDE SEQUENCE [LARGE SCALE GENOMIC DNA]</scope>
    <source>
        <strain evidence="12 14">GO-13</strain>
    </source>
</reference>
<protein>
    <submittedName>
        <fullName evidence="12 13">Polyketide synthase</fullName>
    </submittedName>
</protein>
<dbReference type="Pfam" id="PF21089">
    <property type="entry name" value="PKS_DH_N"/>
    <property type="match status" value="1"/>
</dbReference>
<dbReference type="InterPro" id="IPR014031">
    <property type="entry name" value="Ketoacyl_synth_C"/>
</dbReference>
<dbReference type="SMART" id="SM00827">
    <property type="entry name" value="PKS_AT"/>
    <property type="match status" value="1"/>
</dbReference>
<feature type="active site" description="Proton acceptor; for dehydratase activity" evidence="8">
    <location>
        <position position="940"/>
    </location>
</feature>
<keyword evidence="5" id="KW-0597">Phosphoprotein</keyword>
<dbReference type="InterPro" id="IPR020841">
    <property type="entry name" value="PKS_Beta-ketoAc_synthase_dom"/>
</dbReference>
<gene>
    <name evidence="12" type="ORF">AB447_220790</name>
    <name evidence="13" type="ORF">P8828_17605</name>
</gene>
<dbReference type="InterPro" id="IPR016035">
    <property type="entry name" value="Acyl_Trfase/lysoPLipase"/>
</dbReference>
<evidence type="ECO:0000259" key="11">
    <source>
        <dbReference type="PROSITE" id="PS52019"/>
    </source>
</evidence>
<dbReference type="InterPro" id="IPR036736">
    <property type="entry name" value="ACP-like_sf"/>
</dbReference>
<evidence type="ECO:0000259" key="10">
    <source>
        <dbReference type="PROSITE" id="PS52004"/>
    </source>
</evidence>
<dbReference type="Proteomes" id="UP001341297">
    <property type="component" value="Unassembled WGS sequence"/>
</dbReference>
<comment type="pathway">
    <text evidence="3">Antibiotic biosynthesis; bacillaene biosynthesis.</text>
</comment>
<keyword evidence="7" id="KW-0521">NADP</keyword>
<dbReference type="InterPro" id="IPR020807">
    <property type="entry name" value="PKS_DH"/>
</dbReference>
<evidence type="ECO:0000256" key="7">
    <source>
        <dbReference type="ARBA" id="ARBA00022857"/>
    </source>
</evidence>
<dbReference type="InterPro" id="IPR014043">
    <property type="entry name" value="Acyl_transferase_dom"/>
</dbReference>
<comment type="cofactor">
    <cofactor evidence="1">
        <name>pantetheine 4'-phosphate</name>
        <dbReference type="ChEBI" id="CHEBI:47942"/>
    </cofactor>
</comment>
<dbReference type="InterPro" id="IPR042104">
    <property type="entry name" value="PKS_dehydratase_sf"/>
</dbReference>
<dbReference type="InterPro" id="IPR032821">
    <property type="entry name" value="PKS_assoc"/>
</dbReference>